<dbReference type="Pfam" id="PF10262">
    <property type="entry name" value="Rdx"/>
    <property type="match status" value="1"/>
</dbReference>
<sequence>MRDRLEKLGATDFELRVGRSGQFDVTVDGTLKYTKSKTGRFPTDDEVEDLVSV</sequence>
<evidence type="ECO:0008006" key="4">
    <source>
        <dbReference type="Google" id="ProtNLM"/>
    </source>
</evidence>
<dbReference type="Proteomes" id="UP000321058">
    <property type="component" value="Unassembled WGS sequence"/>
</dbReference>
<name>A0A512NLZ0_9HYPH</name>
<protein>
    <recommendedName>
        <fullName evidence="4">Rdx family protein</fullName>
    </recommendedName>
</protein>
<gene>
    <name evidence="2" type="ORF">RSO01_71390</name>
</gene>
<evidence type="ECO:0000313" key="3">
    <source>
        <dbReference type="Proteomes" id="UP000321058"/>
    </source>
</evidence>
<dbReference type="OrthoDB" id="9811366at2"/>
<dbReference type="InterPro" id="IPR011893">
    <property type="entry name" value="Selenoprotein_Rdx-typ"/>
</dbReference>
<dbReference type="InterPro" id="IPR036249">
    <property type="entry name" value="Thioredoxin-like_sf"/>
</dbReference>
<proteinExistence type="predicted"/>
<organism evidence="2 3">
    <name type="scientific">Reyranella soli</name>
    <dbReference type="NCBI Taxonomy" id="1230389"/>
    <lineage>
        <taxon>Bacteria</taxon>
        <taxon>Pseudomonadati</taxon>
        <taxon>Pseudomonadota</taxon>
        <taxon>Alphaproteobacteria</taxon>
        <taxon>Hyphomicrobiales</taxon>
        <taxon>Reyranellaceae</taxon>
        <taxon>Reyranella</taxon>
    </lineage>
</organism>
<dbReference type="EMBL" id="BKAJ01000146">
    <property type="protein sequence ID" value="GEP59973.1"/>
    <property type="molecule type" value="Genomic_DNA"/>
</dbReference>
<dbReference type="Gene3D" id="3.40.30.10">
    <property type="entry name" value="Glutaredoxin"/>
    <property type="match status" value="1"/>
</dbReference>
<comment type="caution">
    <text evidence="2">The sequence shown here is derived from an EMBL/GenBank/DDBJ whole genome shotgun (WGS) entry which is preliminary data.</text>
</comment>
<accession>A0A512NLZ0</accession>
<evidence type="ECO:0000313" key="2">
    <source>
        <dbReference type="EMBL" id="GEP59973.1"/>
    </source>
</evidence>
<evidence type="ECO:0000256" key="1">
    <source>
        <dbReference type="ARBA" id="ARBA00023284"/>
    </source>
</evidence>
<dbReference type="AlphaFoldDB" id="A0A512NLZ0"/>
<keyword evidence="1" id="KW-0676">Redox-active center</keyword>
<dbReference type="SUPFAM" id="SSF52833">
    <property type="entry name" value="Thioredoxin-like"/>
    <property type="match status" value="1"/>
</dbReference>
<reference evidence="2 3" key="1">
    <citation type="submission" date="2019-07" db="EMBL/GenBank/DDBJ databases">
        <title>Whole genome shotgun sequence of Reyranella soli NBRC 108950.</title>
        <authorList>
            <person name="Hosoyama A."/>
            <person name="Uohara A."/>
            <person name="Ohji S."/>
            <person name="Ichikawa N."/>
        </authorList>
    </citation>
    <scope>NUCLEOTIDE SEQUENCE [LARGE SCALE GENOMIC DNA]</scope>
    <source>
        <strain evidence="2 3">NBRC 108950</strain>
    </source>
</reference>
<keyword evidence="3" id="KW-1185">Reference proteome</keyword>